<organism evidence="2">
    <name type="scientific">mine drainage metagenome</name>
    <dbReference type="NCBI Taxonomy" id="410659"/>
    <lineage>
        <taxon>unclassified sequences</taxon>
        <taxon>metagenomes</taxon>
        <taxon>ecological metagenomes</taxon>
    </lineage>
</organism>
<dbReference type="NCBIfam" id="NF006452">
    <property type="entry name" value="PRK08788.1"/>
    <property type="match status" value="1"/>
</dbReference>
<name>A0A1J5T8P8_9ZZZZ</name>
<dbReference type="CDD" id="cd06558">
    <property type="entry name" value="crotonase-like"/>
    <property type="match status" value="1"/>
</dbReference>
<reference evidence="2" key="1">
    <citation type="submission" date="2016-10" db="EMBL/GenBank/DDBJ databases">
        <title>Sequence of Gallionella enrichment culture.</title>
        <authorList>
            <person name="Poehlein A."/>
            <person name="Muehling M."/>
            <person name="Daniel R."/>
        </authorList>
    </citation>
    <scope>NUCLEOTIDE SEQUENCE</scope>
</reference>
<dbReference type="Gene3D" id="3.90.226.10">
    <property type="entry name" value="2-enoyl-CoA Hydratase, Chain A, domain 1"/>
    <property type="match status" value="1"/>
</dbReference>
<dbReference type="AlphaFoldDB" id="A0A1J5T8P8"/>
<dbReference type="Gene3D" id="6.20.390.30">
    <property type="match status" value="1"/>
</dbReference>
<dbReference type="Pfam" id="PF00378">
    <property type="entry name" value="ECH_1"/>
    <property type="match status" value="1"/>
</dbReference>
<keyword evidence="2" id="KW-0456">Lyase</keyword>
<dbReference type="EC" id="4.2.1.17" evidence="2"/>
<dbReference type="GO" id="GO:0006635">
    <property type="term" value="P:fatty acid beta-oxidation"/>
    <property type="evidence" value="ECO:0007669"/>
    <property type="project" value="TreeGrafter"/>
</dbReference>
<accession>A0A1J5T8P8</accession>
<gene>
    <name evidence="2" type="primary">paaF_1</name>
    <name evidence="2" type="ORF">GALL_22380</name>
</gene>
<dbReference type="EMBL" id="MLJW01000005">
    <property type="protein sequence ID" value="OIR17217.1"/>
    <property type="molecule type" value="Genomic_DNA"/>
</dbReference>
<dbReference type="PANTHER" id="PTHR11941">
    <property type="entry name" value="ENOYL-COA HYDRATASE-RELATED"/>
    <property type="match status" value="1"/>
</dbReference>
<dbReference type="InterPro" id="IPR001753">
    <property type="entry name" value="Enoyl-CoA_hydra/iso"/>
</dbReference>
<evidence type="ECO:0000313" key="2">
    <source>
        <dbReference type="EMBL" id="OIR17217.1"/>
    </source>
</evidence>
<protein>
    <submittedName>
        <fullName evidence="2">2,3-dehydroadipyl-CoA hydratase</fullName>
        <ecNumber evidence="2">4.2.1.17</ecNumber>
    </submittedName>
</protein>
<dbReference type="PANTHER" id="PTHR11941:SF54">
    <property type="entry name" value="ENOYL-COA HYDRATASE, MITOCHONDRIAL"/>
    <property type="match status" value="1"/>
</dbReference>
<dbReference type="GO" id="GO:0004300">
    <property type="term" value="F:enoyl-CoA hydratase activity"/>
    <property type="evidence" value="ECO:0007669"/>
    <property type="project" value="UniProtKB-EC"/>
</dbReference>
<evidence type="ECO:0000256" key="1">
    <source>
        <dbReference type="ARBA" id="ARBA00005254"/>
    </source>
</evidence>
<comment type="similarity">
    <text evidence="1">Belongs to the enoyl-CoA hydratase/isomerase family.</text>
</comment>
<dbReference type="SUPFAM" id="SSF52096">
    <property type="entry name" value="ClpP/crotonase"/>
    <property type="match status" value="1"/>
</dbReference>
<dbReference type="InterPro" id="IPR018376">
    <property type="entry name" value="Enoyl-CoA_hyd/isom_CS"/>
</dbReference>
<dbReference type="InterPro" id="IPR029045">
    <property type="entry name" value="ClpP/crotonase-like_dom_sf"/>
</dbReference>
<dbReference type="PROSITE" id="PS00166">
    <property type="entry name" value="ENOYL_COA_HYDRATASE"/>
    <property type="match status" value="1"/>
</dbReference>
<sequence length="300" mass="33768">MPHVSRMYHQLEKDHSHLSVRFDSERGVLWTLLDPKNVPCFSLDLLGQLRVHHDEIECYGDRTLKAGQGNDVRYSVLASLTPGIFNLGGQLALFRELIRSGNRDALLHYATKCIDVIYQRVHHFGQPLATITLLQGDALGGGLEAALTSDVIIAERRSQMGFPEILFNLFPGMGAYSLIARKVSPKFAEKMILSGKIYSAEELYEAGLVDILAEDGKGVEAVNEYIKKQERRSNGFLAVQKARHRFNPVTQKELMDITTVWVDAALKLNEKDLKVMDRFVRSQEKLFLPSMAQPIIFNVA</sequence>
<proteinExistence type="inferred from homology"/>
<comment type="caution">
    <text evidence="2">The sequence shown here is derived from an EMBL/GenBank/DDBJ whole genome shotgun (WGS) entry which is preliminary data.</text>
</comment>